<evidence type="ECO:0000256" key="3">
    <source>
        <dbReference type="ARBA" id="ARBA00022723"/>
    </source>
</evidence>
<dbReference type="Proteomes" id="UP000282184">
    <property type="component" value="Unassembled WGS sequence"/>
</dbReference>
<dbReference type="InterPro" id="IPR009050">
    <property type="entry name" value="Globin-like_sf"/>
</dbReference>
<dbReference type="OrthoDB" id="25954at2"/>
<keyword evidence="2 5" id="KW-0349">Heme</keyword>
<dbReference type="SUPFAM" id="SSF46458">
    <property type="entry name" value="Globin-like"/>
    <property type="match status" value="1"/>
</dbReference>
<comment type="caution">
    <text evidence="6">The sequence shown here is derived from an EMBL/GenBank/DDBJ whole genome shotgun (WGS) entry which is preliminary data.</text>
</comment>
<keyword evidence="1" id="KW-0813">Transport</keyword>
<reference evidence="6 7" key="1">
    <citation type="submission" date="2018-12" db="EMBL/GenBank/DDBJ databases">
        <title>Hymenobacter gummosus sp. nov., isolated from a spring.</title>
        <authorList>
            <person name="Nie L."/>
        </authorList>
    </citation>
    <scope>NUCLEOTIDE SEQUENCE [LARGE SCALE GENOMIC DNA]</scope>
    <source>
        <strain evidence="6 7">KCTC 52166</strain>
    </source>
</reference>
<sequence length="130" mass="15017">MSVPTLPDITTEADIRTLVDRFYDKVNQDELLGPIFNDVARVHWQAHLPTMYDFWSSLLLGTGRYKGRPFPKHWPLPIGSAHFRRWLQLFYAAVMENFAGPTAEQAKVKALNIAKMFEHRMQSKSDLSIL</sequence>
<evidence type="ECO:0000256" key="1">
    <source>
        <dbReference type="ARBA" id="ARBA00022448"/>
    </source>
</evidence>
<evidence type="ECO:0000313" key="7">
    <source>
        <dbReference type="Proteomes" id="UP000282184"/>
    </source>
</evidence>
<evidence type="ECO:0000256" key="5">
    <source>
        <dbReference type="PIRSR" id="PIRSR601486-1"/>
    </source>
</evidence>
<dbReference type="EMBL" id="RXOF01000007">
    <property type="protein sequence ID" value="RTQ49124.1"/>
    <property type="molecule type" value="Genomic_DNA"/>
</dbReference>
<name>A0A3S0H4F1_9BACT</name>
<dbReference type="AlphaFoldDB" id="A0A3S0H4F1"/>
<dbReference type="GO" id="GO:0046872">
    <property type="term" value="F:metal ion binding"/>
    <property type="evidence" value="ECO:0007669"/>
    <property type="project" value="UniProtKB-KW"/>
</dbReference>
<feature type="binding site" description="distal binding residue" evidence="5">
    <location>
        <position position="119"/>
    </location>
    <ligand>
        <name>heme</name>
        <dbReference type="ChEBI" id="CHEBI:30413"/>
    </ligand>
    <ligandPart>
        <name>Fe</name>
        <dbReference type="ChEBI" id="CHEBI:18248"/>
    </ligandPart>
</feature>
<gene>
    <name evidence="6" type="ORF">EJV47_13310</name>
</gene>
<evidence type="ECO:0000256" key="2">
    <source>
        <dbReference type="ARBA" id="ARBA00022617"/>
    </source>
</evidence>
<organism evidence="6 7">
    <name type="scientific">Hymenobacter gummosus</name>
    <dbReference type="NCBI Taxonomy" id="1776032"/>
    <lineage>
        <taxon>Bacteria</taxon>
        <taxon>Pseudomonadati</taxon>
        <taxon>Bacteroidota</taxon>
        <taxon>Cytophagia</taxon>
        <taxon>Cytophagales</taxon>
        <taxon>Hymenobacteraceae</taxon>
        <taxon>Hymenobacter</taxon>
    </lineage>
</organism>
<dbReference type="InterPro" id="IPR012292">
    <property type="entry name" value="Globin/Proto"/>
</dbReference>
<protein>
    <submittedName>
        <fullName evidence="6">Group III truncated hemoglobin</fullName>
    </submittedName>
</protein>
<proteinExistence type="predicted"/>
<dbReference type="InterPro" id="IPR001486">
    <property type="entry name" value="Hemoglobin_trunc"/>
</dbReference>
<accession>A0A3S0H4F1</accession>
<dbReference type="RefSeq" id="WP_126693655.1">
    <property type="nucleotide sequence ID" value="NZ_RXOF01000007.1"/>
</dbReference>
<dbReference type="Pfam" id="PF01152">
    <property type="entry name" value="Bac_globin"/>
    <property type="match status" value="1"/>
</dbReference>
<keyword evidence="7" id="KW-1185">Reference proteome</keyword>
<evidence type="ECO:0000256" key="4">
    <source>
        <dbReference type="ARBA" id="ARBA00023004"/>
    </source>
</evidence>
<dbReference type="GO" id="GO:0019825">
    <property type="term" value="F:oxygen binding"/>
    <property type="evidence" value="ECO:0007669"/>
    <property type="project" value="InterPro"/>
</dbReference>
<dbReference type="Gene3D" id="1.10.490.10">
    <property type="entry name" value="Globins"/>
    <property type="match status" value="1"/>
</dbReference>
<evidence type="ECO:0000313" key="6">
    <source>
        <dbReference type="EMBL" id="RTQ49124.1"/>
    </source>
</evidence>
<keyword evidence="4" id="KW-0408">Iron</keyword>
<dbReference type="CDD" id="cd08916">
    <property type="entry name" value="TrHb3_P"/>
    <property type="match status" value="1"/>
</dbReference>
<dbReference type="GO" id="GO:0020037">
    <property type="term" value="F:heme binding"/>
    <property type="evidence" value="ECO:0007669"/>
    <property type="project" value="InterPro"/>
</dbReference>
<keyword evidence="3" id="KW-0479">Metal-binding</keyword>